<dbReference type="RefSeq" id="XP_009222752.1">
    <property type="nucleotide sequence ID" value="XM_009224488.1"/>
</dbReference>
<dbReference type="eggNOG" id="ENOG502S03K">
    <property type="taxonomic scope" value="Eukaryota"/>
</dbReference>
<sequence length="432" mass="48044">MPVAGPPDTQQPQGTAPGGPRPSGHSPSSPTGAAPAAQYTPTIGGPDGSQPSQGATGSPVTSSLVDSQPNDSDKFIAVMGVTGVGKSTFISHITQCHVEIGSSMRSCTHRVGVYPVQWTDGTRIFLVDTPGFDDTDMPDLDVLKEVAGWLTKSYEDKIMLSGIIYFHRIIDPKMQGSSKRNLSMFKTLCGPDALKMVILATTMWEQVNQEVGNVREEELRTTEEYWGFMVQRGSRIFRHTNNPDSALRLVRHFMGEHRPETLAIQSEMVDNGRSLDQTSAGQELDSVLAKEREKFRRDLEDKDSEEMLRQYQEEMNKKIKALEEERQNIKITMEKLHEENAAKLQKRLDEEKEQAAKMKEAVEMLTKKMKALPTKVVRTRSVPGKNRISEYASLALRGSSYAFIGPAQDFTCYAFIAPGQDSPFGSKNLTFY</sequence>
<dbReference type="SUPFAM" id="SSF52540">
    <property type="entry name" value="P-loop containing nucleoside triphosphate hydrolases"/>
    <property type="match status" value="1"/>
</dbReference>
<dbReference type="AlphaFoldDB" id="J3NZG9"/>
<dbReference type="EnsemblFungi" id="EJT76752">
    <property type="protein sequence ID" value="EJT76752"/>
    <property type="gene ID" value="GGTG_06668"/>
</dbReference>
<evidence type="ECO:0000313" key="6">
    <source>
        <dbReference type="Proteomes" id="UP000006039"/>
    </source>
</evidence>
<dbReference type="OrthoDB" id="8954335at2759"/>
<keyword evidence="1" id="KW-0175">Coiled coil</keyword>
<reference evidence="4" key="3">
    <citation type="submission" date="2010-09" db="EMBL/GenBank/DDBJ databases">
        <title>Annotation of Gaeumannomyces graminis var. tritici R3-111a-1.</title>
        <authorList>
            <consortium name="The Broad Institute Genome Sequencing Platform"/>
            <person name="Ma L.-J."/>
            <person name="Dead R."/>
            <person name="Young S.K."/>
            <person name="Zeng Q."/>
            <person name="Gargeya S."/>
            <person name="Fitzgerald M."/>
            <person name="Haas B."/>
            <person name="Abouelleil A."/>
            <person name="Alvarado L."/>
            <person name="Arachchi H.M."/>
            <person name="Berlin A."/>
            <person name="Brown A."/>
            <person name="Chapman S.B."/>
            <person name="Chen Z."/>
            <person name="Dunbar C."/>
            <person name="Freedman E."/>
            <person name="Gearin G."/>
            <person name="Gellesch M."/>
            <person name="Goldberg J."/>
            <person name="Griggs A."/>
            <person name="Gujja S."/>
            <person name="Heiman D."/>
            <person name="Howarth C."/>
            <person name="Larson L."/>
            <person name="Lui A."/>
            <person name="MacDonald P.J.P."/>
            <person name="Mehta T."/>
            <person name="Montmayeur A."/>
            <person name="Murphy C."/>
            <person name="Neiman D."/>
            <person name="Pearson M."/>
            <person name="Priest M."/>
            <person name="Roberts A."/>
            <person name="Saif S."/>
            <person name="Shea T."/>
            <person name="Shenoy N."/>
            <person name="Sisk P."/>
            <person name="Stolte C."/>
            <person name="Sykes S."/>
            <person name="Yandava C."/>
            <person name="Wortman J."/>
            <person name="Nusbaum C."/>
            <person name="Birren B."/>
        </authorList>
    </citation>
    <scope>NUCLEOTIDE SEQUENCE</scope>
    <source>
        <strain evidence="4">R3-111a-1</strain>
    </source>
</reference>
<feature type="region of interest" description="Disordered" evidence="2">
    <location>
        <begin position="1"/>
        <end position="68"/>
    </location>
</feature>
<feature type="compositionally biased region" description="Low complexity" evidence="2">
    <location>
        <begin position="22"/>
        <end position="37"/>
    </location>
</feature>
<gene>
    <name evidence="5" type="primary">20347126</name>
    <name evidence="4" type="ORF">GGTG_06668</name>
</gene>
<evidence type="ECO:0000313" key="5">
    <source>
        <dbReference type="EnsemblFungi" id="EJT76752"/>
    </source>
</evidence>
<dbReference type="InterPro" id="IPR006073">
    <property type="entry name" value="GTP-bd"/>
</dbReference>
<reference evidence="5" key="5">
    <citation type="submission" date="2018-04" db="UniProtKB">
        <authorList>
            <consortium name="EnsemblFungi"/>
        </authorList>
    </citation>
    <scope>IDENTIFICATION</scope>
    <source>
        <strain evidence="5">R3-111a-1</strain>
    </source>
</reference>
<accession>J3NZG9</accession>
<reference evidence="5" key="4">
    <citation type="journal article" date="2015" name="G3 (Bethesda)">
        <title>Genome sequences of three phytopathogenic species of the Magnaporthaceae family of fungi.</title>
        <authorList>
            <person name="Okagaki L.H."/>
            <person name="Nunes C.C."/>
            <person name="Sailsbery J."/>
            <person name="Clay B."/>
            <person name="Brown D."/>
            <person name="John T."/>
            <person name="Oh Y."/>
            <person name="Young N."/>
            <person name="Fitzgerald M."/>
            <person name="Haas B.J."/>
            <person name="Zeng Q."/>
            <person name="Young S."/>
            <person name="Adiconis X."/>
            <person name="Fan L."/>
            <person name="Levin J.Z."/>
            <person name="Mitchell T.K."/>
            <person name="Okubara P.A."/>
            <person name="Farman M.L."/>
            <person name="Kohn L.M."/>
            <person name="Birren B."/>
            <person name="Ma L.-J."/>
            <person name="Dean R.A."/>
        </authorList>
    </citation>
    <scope>NUCLEOTIDE SEQUENCE</scope>
    <source>
        <strain evidence="5">R3-111a-1</strain>
    </source>
</reference>
<evidence type="ECO:0000259" key="3">
    <source>
        <dbReference type="Pfam" id="PF01926"/>
    </source>
</evidence>
<proteinExistence type="predicted"/>
<dbReference type="VEuPathDB" id="FungiDB:GGTG_06668"/>
<dbReference type="EMBL" id="GL385397">
    <property type="protein sequence ID" value="EJT76752.1"/>
    <property type="molecule type" value="Genomic_DNA"/>
</dbReference>
<dbReference type="Pfam" id="PF01926">
    <property type="entry name" value="MMR_HSR1"/>
    <property type="match status" value="1"/>
</dbReference>
<reference evidence="4" key="2">
    <citation type="submission" date="2010-07" db="EMBL/GenBank/DDBJ databases">
        <authorList>
            <consortium name="The Broad Institute Genome Sequencing Platform"/>
            <consortium name="Broad Institute Genome Sequencing Center for Infectious Disease"/>
            <person name="Ma L.-J."/>
            <person name="Dead R."/>
            <person name="Young S."/>
            <person name="Zeng Q."/>
            <person name="Koehrsen M."/>
            <person name="Alvarado L."/>
            <person name="Berlin A."/>
            <person name="Chapman S.B."/>
            <person name="Chen Z."/>
            <person name="Freedman E."/>
            <person name="Gellesch M."/>
            <person name="Goldberg J."/>
            <person name="Griggs A."/>
            <person name="Gujja S."/>
            <person name="Heilman E.R."/>
            <person name="Heiman D."/>
            <person name="Hepburn T."/>
            <person name="Howarth C."/>
            <person name="Jen D."/>
            <person name="Larson L."/>
            <person name="Mehta T."/>
            <person name="Neiman D."/>
            <person name="Pearson M."/>
            <person name="Roberts A."/>
            <person name="Saif S."/>
            <person name="Shea T."/>
            <person name="Shenoy N."/>
            <person name="Sisk P."/>
            <person name="Stolte C."/>
            <person name="Sykes S."/>
            <person name="Walk T."/>
            <person name="White J."/>
            <person name="Yandava C."/>
            <person name="Haas B."/>
            <person name="Nusbaum C."/>
            <person name="Birren B."/>
        </authorList>
    </citation>
    <scope>NUCLEOTIDE SEQUENCE</scope>
    <source>
        <strain evidence="4">R3-111a-1</strain>
    </source>
</reference>
<protein>
    <recommendedName>
        <fullName evidence="3">G domain-containing protein</fullName>
    </recommendedName>
</protein>
<dbReference type="STRING" id="644352.J3NZG9"/>
<keyword evidence="6" id="KW-1185">Reference proteome</keyword>
<feature type="compositionally biased region" description="Polar residues" evidence="2">
    <location>
        <begin position="49"/>
        <end position="68"/>
    </location>
</feature>
<dbReference type="GO" id="GO:0005525">
    <property type="term" value="F:GTP binding"/>
    <property type="evidence" value="ECO:0007669"/>
    <property type="project" value="InterPro"/>
</dbReference>
<dbReference type="CDD" id="cd00882">
    <property type="entry name" value="Ras_like_GTPase"/>
    <property type="match status" value="1"/>
</dbReference>
<evidence type="ECO:0000256" key="1">
    <source>
        <dbReference type="SAM" id="Coils"/>
    </source>
</evidence>
<evidence type="ECO:0000313" key="4">
    <source>
        <dbReference type="EMBL" id="EJT76752.1"/>
    </source>
</evidence>
<dbReference type="HOGENOM" id="CLU_018003_1_3_1"/>
<feature type="coiled-coil region" evidence="1">
    <location>
        <begin position="305"/>
        <end position="368"/>
    </location>
</feature>
<dbReference type="InterPro" id="IPR027417">
    <property type="entry name" value="P-loop_NTPase"/>
</dbReference>
<feature type="domain" description="G" evidence="3">
    <location>
        <begin position="76"/>
        <end position="140"/>
    </location>
</feature>
<name>J3NZG9_GAET3</name>
<evidence type="ECO:0000256" key="2">
    <source>
        <dbReference type="SAM" id="MobiDB-lite"/>
    </source>
</evidence>
<dbReference type="GeneID" id="20347126"/>
<reference evidence="6" key="1">
    <citation type="submission" date="2010-07" db="EMBL/GenBank/DDBJ databases">
        <title>The genome sequence of Gaeumannomyces graminis var. tritici strain R3-111a-1.</title>
        <authorList>
            <consortium name="The Broad Institute Genome Sequencing Platform"/>
            <person name="Ma L.-J."/>
            <person name="Dead R."/>
            <person name="Young S."/>
            <person name="Zeng Q."/>
            <person name="Koehrsen M."/>
            <person name="Alvarado L."/>
            <person name="Berlin A."/>
            <person name="Chapman S.B."/>
            <person name="Chen Z."/>
            <person name="Freedman E."/>
            <person name="Gellesch M."/>
            <person name="Goldberg J."/>
            <person name="Griggs A."/>
            <person name="Gujja S."/>
            <person name="Heilman E.R."/>
            <person name="Heiman D."/>
            <person name="Hepburn T."/>
            <person name="Howarth C."/>
            <person name="Jen D."/>
            <person name="Larson L."/>
            <person name="Mehta T."/>
            <person name="Neiman D."/>
            <person name="Pearson M."/>
            <person name="Roberts A."/>
            <person name="Saif S."/>
            <person name="Shea T."/>
            <person name="Shenoy N."/>
            <person name="Sisk P."/>
            <person name="Stolte C."/>
            <person name="Sykes S."/>
            <person name="Walk T."/>
            <person name="White J."/>
            <person name="Yandava C."/>
            <person name="Haas B."/>
            <person name="Nusbaum C."/>
            <person name="Birren B."/>
        </authorList>
    </citation>
    <scope>NUCLEOTIDE SEQUENCE [LARGE SCALE GENOMIC DNA]</scope>
    <source>
        <strain evidence="6">R3-111a-1</strain>
    </source>
</reference>
<dbReference type="Gene3D" id="3.40.50.300">
    <property type="entry name" value="P-loop containing nucleotide triphosphate hydrolases"/>
    <property type="match status" value="1"/>
</dbReference>
<organism evidence="4">
    <name type="scientific">Gaeumannomyces tritici (strain R3-111a-1)</name>
    <name type="common">Wheat and barley take-all root rot fungus</name>
    <name type="synonym">Gaeumannomyces graminis var. tritici</name>
    <dbReference type="NCBI Taxonomy" id="644352"/>
    <lineage>
        <taxon>Eukaryota</taxon>
        <taxon>Fungi</taxon>
        <taxon>Dikarya</taxon>
        <taxon>Ascomycota</taxon>
        <taxon>Pezizomycotina</taxon>
        <taxon>Sordariomycetes</taxon>
        <taxon>Sordariomycetidae</taxon>
        <taxon>Magnaporthales</taxon>
        <taxon>Magnaporthaceae</taxon>
        <taxon>Gaeumannomyces</taxon>
    </lineage>
</organism>
<dbReference type="Proteomes" id="UP000006039">
    <property type="component" value="Unassembled WGS sequence"/>
</dbReference>